<dbReference type="AlphaFoldDB" id="A0A443LBB7"/>
<evidence type="ECO:0000313" key="2">
    <source>
        <dbReference type="EMBL" id="RWR46413.1"/>
    </source>
</evidence>
<reference evidence="2 3" key="1">
    <citation type="submission" date="2019-01" db="EMBL/GenBank/DDBJ databases">
        <title>Sinorhodobacter populi sp. nov. isolated from the symptomatic bark tissue of Populus euramericana canker.</title>
        <authorList>
            <person name="Xu G."/>
        </authorList>
    </citation>
    <scope>NUCLEOTIDE SEQUENCE [LARGE SCALE GENOMIC DNA]</scope>
    <source>
        <strain evidence="2 3">CCTCC AB2012026</strain>
    </source>
</reference>
<dbReference type="RefSeq" id="WP_128150252.1">
    <property type="nucleotide sequence ID" value="NZ_SAVB01000019.1"/>
</dbReference>
<feature type="transmembrane region" description="Helical" evidence="1">
    <location>
        <begin position="43"/>
        <end position="64"/>
    </location>
</feature>
<keyword evidence="1" id="KW-0472">Membrane</keyword>
<comment type="caution">
    <text evidence="2">The sequence shown here is derived from an EMBL/GenBank/DDBJ whole genome shotgun (WGS) entry which is preliminary data.</text>
</comment>
<proteinExistence type="predicted"/>
<organism evidence="2 3">
    <name type="scientific">Paenirhodobacter ferrireducens</name>
    <dbReference type="NCBI Taxonomy" id="1215032"/>
    <lineage>
        <taxon>Bacteria</taxon>
        <taxon>Pseudomonadati</taxon>
        <taxon>Pseudomonadota</taxon>
        <taxon>Alphaproteobacteria</taxon>
        <taxon>Rhodobacterales</taxon>
        <taxon>Rhodobacter group</taxon>
        <taxon>Paenirhodobacter</taxon>
    </lineage>
</organism>
<dbReference type="EMBL" id="SAVB01000019">
    <property type="protein sequence ID" value="RWR46413.1"/>
    <property type="molecule type" value="Genomic_DNA"/>
</dbReference>
<keyword evidence="1" id="KW-0812">Transmembrane</keyword>
<dbReference type="Proteomes" id="UP000286594">
    <property type="component" value="Unassembled WGS sequence"/>
</dbReference>
<feature type="transmembrane region" description="Helical" evidence="1">
    <location>
        <begin position="123"/>
        <end position="142"/>
    </location>
</feature>
<protein>
    <submittedName>
        <fullName evidence="2">Uncharacterized protein</fullName>
    </submittedName>
</protein>
<feature type="transmembrane region" description="Helical" evidence="1">
    <location>
        <begin position="176"/>
        <end position="198"/>
    </location>
</feature>
<evidence type="ECO:0000256" key="1">
    <source>
        <dbReference type="SAM" id="Phobius"/>
    </source>
</evidence>
<keyword evidence="1" id="KW-1133">Transmembrane helix</keyword>
<evidence type="ECO:0000313" key="3">
    <source>
        <dbReference type="Proteomes" id="UP000286594"/>
    </source>
</evidence>
<feature type="transmembrane region" description="Helical" evidence="1">
    <location>
        <begin position="247"/>
        <end position="263"/>
    </location>
</feature>
<keyword evidence="3" id="KW-1185">Reference proteome</keyword>
<dbReference type="OrthoDB" id="7872258at2"/>
<sequence>MLNAKKYISLLTATVSAVSGLALFGIAWAGVRAAIFHVLHGDLSKALIVGAMVLAAFLACLIFVMSGMLRQFVELSARPHLRGPIRFGASLVLLTLLLGSAVAQKRPEALLFGFLPRDALFPMTLIFAVLFCVVFIYPGLAYPKGVKAPPRVVVPRPQIVNGPAYLPPVLRGALRIVSFATLLLGLFAAYAFLLGRVIPDPEIIEANRKYLPLSALLASLPLCLLIATQPITNGRTLIDHLRAKGPLVLVFVVINGLICIALPERGLPILANAVLDAKPETRSYRVVSAKPRSGLRFCGAKVVIELDPATGRRFDLCHMPVEIAKRAMPGDELYFHGKSAGFGLTPEGITLLSVQGGAALGAVPKP</sequence>
<gene>
    <name evidence="2" type="ORF">EOW65_13435</name>
</gene>
<name>A0A443LBB7_9RHOB</name>
<accession>A0A443LBB7</accession>
<feature type="transmembrane region" description="Helical" evidence="1">
    <location>
        <begin position="85"/>
        <end position="103"/>
    </location>
</feature>
<feature type="transmembrane region" description="Helical" evidence="1">
    <location>
        <begin position="210"/>
        <end position="227"/>
    </location>
</feature>